<reference evidence="5 6" key="1">
    <citation type="journal article" date="2014" name="World J. Microbiol. Biotechnol.">
        <title>Biodiversity and physiological characteristics of Antarctic and Arctic lichens-associated bacteria.</title>
        <authorList>
            <person name="Lee Y.M."/>
            <person name="Kim E.H."/>
            <person name="Lee H.K."/>
            <person name="Hong S.G."/>
        </authorList>
    </citation>
    <scope>NUCLEOTIDE SEQUENCE [LARGE SCALE GENOMIC DNA]</scope>
    <source>
        <strain evidence="5 6">PAMC 26569</strain>
    </source>
</reference>
<dbReference type="InterPro" id="IPR025997">
    <property type="entry name" value="SBP_2_dom"/>
</dbReference>
<dbReference type="KEGG" id="lck:HN018_08930"/>
<name>A0A6M8HP24_9PROT</name>
<dbReference type="GO" id="GO:0030246">
    <property type="term" value="F:carbohydrate binding"/>
    <property type="evidence" value="ECO:0007669"/>
    <property type="project" value="UniProtKB-ARBA"/>
</dbReference>
<gene>
    <name evidence="5" type="ORF">HN018_08930</name>
</gene>
<feature type="domain" description="Periplasmic binding protein" evidence="4">
    <location>
        <begin position="38"/>
        <end position="291"/>
    </location>
</feature>
<dbReference type="PANTHER" id="PTHR46847:SF2">
    <property type="entry name" value="ABC TRANSPORTER SUGAR-BINDING PROTEIN"/>
    <property type="match status" value="1"/>
</dbReference>
<keyword evidence="3" id="KW-0732">Signal</keyword>
<evidence type="ECO:0000256" key="1">
    <source>
        <dbReference type="ARBA" id="ARBA00004196"/>
    </source>
</evidence>
<proteinExistence type="inferred from homology"/>
<dbReference type="PANTHER" id="PTHR46847">
    <property type="entry name" value="D-ALLOSE-BINDING PERIPLASMIC PROTEIN-RELATED"/>
    <property type="match status" value="1"/>
</dbReference>
<evidence type="ECO:0000313" key="5">
    <source>
        <dbReference type="EMBL" id="QKE90154.1"/>
    </source>
</evidence>
<organism evidence="5 6">
    <name type="scientific">Lichenicola cladoniae</name>
    <dbReference type="NCBI Taxonomy" id="1484109"/>
    <lineage>
        <taxon>Bacteria</taxon>
        <taxon>Pseudomonadati</taxon>
        <taxon>Pseudomonadota</taxon>
        <taxon>Alphaproteobacteria</taxon>
        <taxon>Acetobacterales</taxon>
        <taxon>Acetobacteraceae</taxon>
        <taxon>Lichenicola</taxon>
    </lineage>
</organism>
<evidence type="ECO:0000256" key="3">
    <source>
        <dbReference type="ARBA" id="ARBA00022729"/>
    </source>
</evidence>
<evidence type="ECO:0000313" key="6">
    <source>
        <dbReference type="Proteomes" id="UP000500767"/>
    </source>
</evidence>
<keyword evidence="6" id="KW-1185">Reference proteome</keyword>
<evidence type="ECO:0000259" key="4">
    <source>
        <dbReference type="Pfam" id="PF13407"/>
    </source>
</evidence>
<accession>A0A6M8HP24</accession>
<dbReference type="SUPFAM" id="SSF53822">
    <property type="entry name" value="Periplasmic binding protein-like I"/>
    <property type="match status" value="1"/>
</dbReference>
<sequence length="319" mass="33051">MTMHKSSISSRARLAGSIFATALAVFGGTAMAKPLTSIGVTMGSLGNPYFVALTKGITAEARANGANVTVTSVSADYDLNKQFTQIDNFIAAGVNLIVINAVDPNAILPAIKRAQKAGIAVVAADVAANGADATIMTDNTLAGSESCAFLAQKLGGKGNVIIENGPQVSSVTDRVKGCKTALAKSPDIKILSFDQDAKGSRDGGLQVMQGYLIRYPDINGVFAINDPQAIGSELAAKQQHRNGIVITSVDGAPDIVSSLKANGLIEASASQDPYTMGRLAVKAGREILDGHPPAEKITLMAPKLITKANVDSYVGWTQH</sequence>
<dbReference type="Gene3D" id="3.40.50.2300">
    <property type="match status" value="2"/>
</dbReference>
<protein>
    <submittedName>
        <fullName evidence="5">ABC transporter substrate-binding protein</fullName>
    </submittedName>
</protein>
<dbReference type="Proteomes" id="UP000500767">
    <property type="component" value="Chromosome"/>
</dbReference>
<dbReference type="CDD" id="cd06321">
    <property type="entry name" value="PBP1_ABC_sugar_binding-like"/>
    <property type="match status" value="1"/>
</dbReference>
<dbReference type="Pfam" id="PF13407">
    <property type="entry name" value="Peripla_BP_4"/>
    <property type="match status" value="1"/>
</dbReference>
<evidence type="ECO:0000256" key="2">
    <source>
        <dbReference type="ARBA" id="ARBA00007639"/>
    </source>
</evidence>
<dbReference type="InterPro" id="IPR028082">
    <property type="entry name" value="Peripla_BP_I"/>
</dbReference>
<comment type="similarity">
    <text evidence="2">Belongs to the bacterial solute-binding protein 2 family.</text>
</comment>
<comment type="subcellular location">
    <subcellularLocation>
        <location evidence="1">Cell envelope</location>
    </subcellularLocation>
</comment>
<dbReference type="GO" id="GO:0030313">
    <property type="term" value="C:cell envelope"/>
    <property type="evidence" value="ECO:0007669"/>
    <property type="project" value="UniProtKB-SubCell"/>
</dbReference>
<dbReference type="EMBL" id="CP053708">
    <property type="protein sequence ID" value="QKE90154.1"/>
    <property type="molecule type" value="Genomic_DNA"/>
</dbReference>
<dbReference type="AlphaFoldDB" id="A0A6M8HP24"/>